<reference evidence="1 2" key="1">
    <citation type="journal article" date="2019" name="Genome Biol. Evol.">
        <title>Day and night: Metabolic profiles and evolutionary relationships of six axenic non-marine cyanobacteria.</title>
        <authorList>
            <person name="Will S.E."/>
            <person name="Henke P."/>
            <person name="Boedeker C."/>
            <person name="Huang S."/>
            <person name="Brinkmann H."/>
            <person name="Rohde M."/>
            <person name="Jarek M."/>
            <person name="Friedl T."/>
            <person name="Seufert S."/>
            <person name="Schumacher M."/>
            <person name="Overmann J."/>
            <person name="Neumann-Schaal M."/>
            <person name="Petersen J."/>
        </authorList>
    </citation>
    <scope>NUCLEOTIDE SEQUENCE [LARGE SCALE GENOMIC DNA]</scope>
    <source>
        <strain evidence="1 2">PCC 6912</strain>
    </source>
</reference>
<evidence type="ECO:0000313" key="1">
    <source>
        <dbReference type="EMBL" id="RUR72775.1"/>
    </source>
</evidence>
<accession>A0A433MXC7</accession>
<name>A0A433MXC7_CHLFR</name>
<keyword evidence="2" id="KW-1185">Reference proteome</keyword>
<comment type="caution">
    <text evidence="1">The sequence shown here is derived from an EMBL/GenBank/DDBJ whole genome shotgun (WGS) entry which is preliminary data.</text>
</comment>
<proteinExistence type="predicted"/>
<gene>
    <name evidence="1" type="ORF">PCC6912_60460</name>
</gene>
<dbReference type="STRING" id="211165.GCA_000317285_04628"/>
<dbReference type="EMBL" id="RSCJ01000042">
    <property type="protein sequence ID" value="RUR72775.1"/>
    <property type="molecule type" value="Genomic_DNA"/>
</dbReference>
<sequence>MEPSNEQYLIINALESLGFLEYQLYDRDTGNWYIETSSAILPSAVIIQSGEIYPTEWVQDYDEN</sequence>
<protein>
    <submittedName>
        <fullName evidence="1">Uncharacterized protein</fullName>
    </submittedName>
</protein>
<organism evidence="1 2">
    <name type="scientific">Chlorogloeopsis fritschii PCC 6912</name>
    <dbReference type="NCBI Taxonomy" id="211165"/>
    <lineage>
        <taxon>Bacteria</taxon>
        <taxon>Bacillati</taxon>
        <taxon>Cyanobacteriota</taxon>
        <taxon>Cyanophyceae</taxon>
        <taxon>Nostocales</taxon>
        <taxon>Chlorogloeopsidaceae</taxon>
        <taxon>Chlorogloeopsis</taxon>
    </lineage>
</organism>
<dbReference type="OrthoDB" id="488904at2"/>
<evidence type="ECO:0000313" key="2">
    <source>
        <dbReference type="Proteomes" id="UP000268857"/>
    </source>
</evidence>
<dbReference type="Proteomes" id="UP000268857">
    <property type="component" value="Unassembled WGS sequence"/>
</dbReference>
<dbReference type="AlphaFoldDB" id="A0A433MXC7"/>
<dbReference type="RefSeq" id="WP_016874811.1">
    <property type="nucleotide sequence ID" value="NZ_AJLN01000113.1"/>
</dbReference>